<evidence type="ECO:0008006" key="3">
    <source>
        <dbReference type="Google" id="ProtNLM"/>
    </source>
</evidence>
<evidence type="ECO:0000313" key="1">
    <source>
        <dbReference type="EMBL" id="ERG94315.1"/>
    </source>
</evidence>
<proteinExistence type="predicted"/>
<organism evidence="1 2">
    <name type="scientific">Haloquadratum walsbyi J07HQW2</name>
    <dbReference type="NCBI Taxonomy" id="1238425"/>
    <lineage>
        <taxon>Archaea</taxon>
        <taxon>Methanobacteriati</taxon>
        <taxon>Methanobacteriota</taxon>
        <taxon>Stenosarchaea group</taxon>
        <taxon>Halobacteria</taxon>
        <taxon>Halobacteriales</taxon>
        <taxon>Haloferacaceae</taxon>
        <taxon>Haloquadratum</taxon>
    </lineage>
</organism>
<dbReference type="AlphaFoldDB" id="U1NBP9"/>
<dbReference type="HOGENOM" id="CLU_129661_0_0_2"/>
<dbReference type="EMBL" id="KE356561">
    <property type="protein sequence ID" value="ERG94315.1"/>
    <property type="molecule type" value="Genomic_DNA"/>
</dbReference>
<protein>
    <recommendedName>
        <fullName evidence="3">Transcriptional regulators containing the CopG/Arc/MetJ DNA-binding domain protein</fullName>
    </recommendedName>
</protein>
<gene>
    <name evidence="1" type="ORF">J07HQW2_00749</name>
</gene>
<dbReference type="Proteomes" id="UP000030710">
    <property type="component" value="Unassembled WGS sequence"/>
</dbReference>
<evidence type="ECO:0000313" key="2">
    <source>
        <dbReference type="Proteomes" id="UP000030710"/>
    </source>
</evidence>
<accession>U1NBP9</accession>
<dbReference type="eggNOG" id="arCOG07975">
    <property type="taxonomic scope" value="Archaea"/>
</dbReference>
<dbReference type="RefSeq" id="WP_021053808.1">
    <property type="nucleotide sequence ID" value="NZ_KE356561.1"/>
</dbReference>
<reference evidence="1 2" key="1">
    <citation type="journal article" date="2013" name="PLoS ONE">
        <title>Assembly-driven community genomics of a hypersaline microbial ecosystem.</title>
        <authorList>
            <person name="Podell S."/>
            <person name="Ugalde J.A."/>
            <person name="Narasingarao P."/>
            <person name="Banfield J.F."/>
            <person name="Heidelberg K.B."/>
            <person name="Allen E.E."/>
        </authorList>
    </citation>
    <scope>NUCLEOTIDE SEQUENCE [LARGE SCALE GENOMIC DNA]</scope>
    <source>
        <strain evidence="2">J07HQW2</strain>
    </source>
</reference>
<name>U1NBP9_9EURY</name>
<sequence>MVQETVRYSDSIVESVEKIVDEGVFRNKSEFYRFATELLLEHVDTDYDPEMLNYDDLSEATQPNVETYTTEQSDGSMFYQSAIVVRRHARRGEVNTAEEYIDTHYPPERGEYLLLEALLDYYNNLNEK</sequence>